<name>A0ABS2R2A7_9BACI</name>
<reference evidence="2 3" key="1">
    <citation type="submission" date="2021-01" db="EMBL/GenBank/DDBJ databases">
        <title>Genomic Encyclopedia of Type Strains, Phase IV (KMG-IV): sequencing the most valuable type-strain genomes for metagenomic binning, comparative biology and taxonomic classification.</title>
        <authorList>
            <person name="Goeker M."/>
        </authorList>
    </citation>
    <scope>NUCLEOTIDE SEQUENCE [LARGE SCALE GENOMIC DNA]</scope>
    <source>
        <strain evidence="2 3">DSM 105453</strain>
    </source>
</reference>
<feature type="transmembrane region" description="Helical" evidence="1">
    <location>
        <begin position="6"/>
        <end position="28"/>
    </location>
</feature>
<accession>A0ABS2R2A7</accession>
<evidence type="ECO:0000256" key="1">
    <source>
        <dbReference type="SAM" id="Phobius"/>
    </source>
</evidence>
<keyword evidence="2" id="KW-0969">Cilium</keyword>
<keyword evidence="2" id="KW-0966">Cell projection</keyword>
<comment type="caution">
    <text evidence="2">The sequence shown here is derived from an EMBL/GenBank/DDBJ whole genome shotgun (WGS) entry which is preliminary data.</text>
</comment>
<keyword evidence="1" id="KW-1133">Transmembrane helix</keyword>
<dbReference type="RefSeq" id="WP_171973772.1">
    <property type="nucleotide sequence ID" value="NZ_JAFBFH010000001.1"/>
</dbReference>
<evidence type="ECO:0000313" key="2">
    <source>
        <dbReference type="EMBL" id="MBM7713053.1"/>
    </source>
</evidence>
<proteinExistence type="predicted"/>
<dbReference type="Proteomes" id="UP000823485">
    <property type="component" value="Unassembled WGS sequence"/>
</dbReference>
<evidence type="ECO:0000313" key="3">
    <source>
        <dbReference type="Proteomes" id="UP000823485"/>
    </source>
</evidence>
<keyword evidence="2" id="KW-0282">Flagellum</keyword>
<organism evidence="2 3">
    <name type="scientific">Siminovitchia thermophila</name>
    <dbReference type="NCBI Taxonomy" id="1245522"/>
    <lineage>
        <taxon>Bacteria</taxon>
        <taxon>Bacillati</taxon>
        <taxon>Bacillota</taxon>
        <taxon>Bacilli</taxon>
        <taxon>Bacillales</taxon>
        <taxon>Bacillaceae</taxon>
        <taxon>Siminovitchia</taxon>
    </lineage>
</organism>
<gene>
    <name evidence="2" type="ORF">JOC94_000019</name>
</gene>
<sequence length="48" mass="5209">MDLSVLIGLVVFLAVVAGGLVFFIGSALDFEDARKVDRPPSKDLHHEN</sequence>
<protein>
    <submittedName>
        <fullName evidence="2">Flagellar motor component MotA</fullName>
    </submittedName>
</protein>
<keyword evidence="1" id="KW-0812">Transmembrane</keyword>
<keyword evidence="1" id="KW-0472">Membrane</keyword>
<keyword evidence="3" id="KW-1185">Reference proteome</keyword>
<dbReference type="EMBL" id="JAFBFH010000001">
    <property type="protein sequence ID" value="MBM7713053.1"/>
    <property type="molecule type" value="Genomic_DNA"/>
</dbReference>